<feature type="non-terminal residue" evidence="1">
    <location>
        <position position="1"/>
    </location>
</feature>
<evidence type="ECO:0000313" key="1">
    <source>
        <dbReference type="EMBL" id="CAK0855139.1"/>
    </source>
</evidence>
<dbReference type="InterPro" id="IPR050426">
    <property type="entry name" value="Glycosyltransferase_28"/>
</dbReference>
<name>A0ABN9U7L5_9DINO</name>
<proteinExistence type="predicted"/>
<reference evidence="1" key="1">
    <citation type="submission" date="2023-10" db="EMBL/GenBank/DDBJ databases">
        <authorList>
            <person name="Chen Y."/>
            <person name="Shah S."/>
            <person name="Dougan E. K."/>
            <person name="Thang M."/>
            <person name="Chan C."/>
        </authorList>
    </citation>
    <scope>NUCLEOTIDE SEQUENCE [LARGE SCALE GENOMIC DNA]</scope>
</reference>
<sequence>GPALRPLVVAMGTRGDVEPCLRFAAALRARGHAPLVLSHSAYEREVVGTWGLDFRACGIDFCPMSEAYLQGQTRADQVFADRGWYGDAWVDVGDRMRAAAAEHRCDVIVATSMGNQHALDIAEKESMLCFCLKFCPDIDGQIPTAEFPPSGYPRGMPGPLNYAAHVLENTRVVGSVFAGGFIPRVIEFRKSLGFEAMTIDGQGLLPFRVMDDIEVPTYSPYRSRLQANQPSIYAFSETLADRPREYCSWHFVTGSFGWRQGGARSTFRRGRQEGWLSR</sequence>
<accession>A0ABN9U7L5</accession>
<dbReference type="EMBL" id="CAUYUJ010015524">
    <property type="protein sequence ID" value="CAK0855139.1"/>
    <property type="molecule type" value="Genomic_DNA"/>
</dbReference>
<organism evidence="1 2">
    <name type="scientific">Prorocentrum cordatum</name>
    <dbReference type="NCBI Taxonomy" id="2364126"/>
    <lineage>
        <taxon>Eukaryota</taxon>
        <taxon>Sar</taxon>
        <taxon>Alveolata</taxon>
        <taxon>Dinophyceae</taxon>
        <taxon>Prorocentrales</taxon>
        <taxon>Prorocentraceae</taxon>
        <taxon>Prorocentrum</taxon>
    </lineage>
</organism>
<protein>
    <recommendedName>
        <fullName evidence="3">Glycosyltransferase family 28 N-terminal domain-containing protein</fullName>
    </recommendedName>
</protein>
<dbReference type="Proteomes" id="UP001189429">
    <property type="component" value="Unassembled WGS sequence"/>
</dbReference>
<dbReference type="PANTHER" id="PTHR48050">
    <property type="entry name" value="STEROL 3-BETA-GLUCOSYLTRANSFERASE"/>
    <property type="match status" value="1"/>
</dbReference>
<gene>
    <name evidence="1" type="ORF">PCOR1329_LOCUS45962</name>
</gene>
<evidence type="ECO:0008006" key="3">
    <source>
        <dbReference type="Google" id="ProtNLM"/>
    </source>
</evidence>
<dbReference type="SUPFAM" id="SSF53756">
    <property type="entry name" value="UDP-Glycosyltransferase/glycogen phosphorylase"/>
    <property type="match status" value="1"/>
</dbReference>
<dbReference type="PANTHER" id="PTHR48050:SF25">
    <property type="entry name" value="STEROL 3-BETA-GLUCOSYLTRANSFERASE"/>
    <property type="match status" value="1"/>
</dbReference>
<keyword evidence="2" id="KW-1185">Reference proteome</keyword>
<evidence type="ECO:0000313" key="2">
    <source>
        <dbReference type="Proteomes" id="UP001189429"/>
    </source>
</evidence>
<feature type="non-terminal residue" evidence="1">
    <location>
        <position position="278"/>
    </location>
</feature>
<dbReference type="Gene3D" id="3.40.50.2000">
    <property type="entry name" value="Glycogen Phosphorylase B"/>
    <property type="match status" value="1"/>
</dbReference>
<comment type="caution">
    <text evidence="1">The sequence shown here is derived from an EMBL/GenBank/DDBJ whole genome shotgun (WGS) entry which is preliminary data.</text>
</comment>